<dbReference type="InterPro" id="IPR048136">
    <property type="entry name" value="STM3941-like"/>
</dbReference>
<gene>
    <name evidence="1" type="ORF">LO744_00100</name>
</gene>
<accession>A0A9Q3UWN6</accession>
<reference evidence="1" key="1">
    <citation type="submission" date="2021-11" db="EMBL/GenBank/DDBJ databases">
        <title>Description of novel Chryseobacterium species.</title>
        <authorList>
            <person name="Saticioglu I.B."/>
            <person name="Ay H."/>
            <person name="Altun S."/>
            <person name="Duman M."/>
        </authorList>
    </citation>
    <scope>NUCLEOTIDE SEQUENCE</scope>
    <source>
        <strain evidence="1">C-17</strain>
    </source>
</reference>
<name>A0A9Q3UWN6_9FLAO</name>
<evidence type="ECO:0000313" key="1">
    <source>
        <dbReference type="EMBL" id="MCD1115278.1"/>
    </source>
</evidence>
<dbReference type="EMBL" id="JAJNAY010000001">
    <property type="protein sequence ID" value="MCD1115278.1"/>
    <property type="molecule type" value="Genomic_DNA"/>
</dbReference>
<evidence type="ECO:0000313" key="2">
    <source>
        <dbReference type="Proteomes" id="UP001108025"/>
    </source>
</evidence>
<dbReference type="Proteomes" id="UP001108025">
    <property type="component" value="Unassembled WGS sequence"/>
</dbReference>
<protein>
    <submittedName>
        <fullName evidence="1">Uncharacterized protein</fullName>
    </submittedName>
</protein>
<dbReference type="NCBIfam" id="NF041635">
    <property type="entry name" value="STM3941_fam"/>
    <property type="match status" value="1"/>
</dbReference>
<comment type="caution">
    <text evidence="1">The sequence shown here is derived from an EMBL/GenBank/DDBJ whole genome shotgun (WGS) entry which is preliminary data.</text>
</comment>
<keyword evidence="2" id="KW-1185">Reference proteome</keyword>
<organism evidence="1 2">
    <name type="scientific">Chryseobacterium turcicum</name>
    <dbReference type="NCBI Taxonomy" id="2898076"/>
    <lineage>
        <taxon>Bacteria</taxon>
        <taxon>Pseudomonadati</taxon>
        <taxon>Bacteroidota</taxon>
        <taxon>Flavobacteriia</taxon>
        <taxon>Flavobacteriales</taxon>
        <taxon>Weeksellaceae</taxon>
        <taxon>Chryseobacterium group</taxon>
        <taxon>Chryseobacterium</taxon>
    </lineage>
</organism>
<proteinExistence type="predicted"/>
<sequence length="112" mass="12950">MMIIRLFNKNPGLIINEKGIYDNSSALAVGFIPWKDIIDIKIVDINNGKIILIVLRNPIDYLNKTSHWLKFRTGKMNYNSNGTPVCLFANYLQIEATNLYSLLTEKRKEYKV</sequence>
<dbReference type="AlphaFoldDB" id="A0A9Q3UWN6"/>